<feature type="non-terminal residue" evidence="2">
    <location>
        <position position="1"/>
    </location>
</feature>
<gene>
    <name evidence="2" type="ORF">Goari_011481</name>
</gene>
<dbReference type="PANTHER" id="PTHR47074">
    <property type="entry name" value="BNAC02G40300D PROTEIN"/>
    <property type="match status" value="1"/>
</dbReference>
<reference evidence="2 3" key="1">
    <citation type="journal article" date="2019" name="Genome Biol. Evol.">
        <title>Insights into the evolution of the New World diploid cottons (Gossypium, subgenus Houzingenia) based on genome sequencing.</title>
        <authorList>
            <person name="Grover C.E."/>
            <person name="Arick M.A. 2nd"/>
            <person name="Thrash A."/>
            <person name="Conover J.L."/>
            <person name="Sanders W.S."/>
            <person name="Peterson D.G."/>
            <person name="Frelichowski J.E."/>
            <person name="Scheffler J.A."/>
            <person name="Scheffler B.E."/>
            <person name="Wendel J.F."/>
        </authorList>
    </citation>
    <scope>NUCLEOTIDE SEQUENCE [LARGE SCALE GENOMIC DNA]</scope>
    <source>
        <strain evidence="2">185</strain>
        <tissue evidence="2">Leaf</tissue>
    </source>
</reference>
<organism evidence="2 3">
    <name type="scientific">Gossypium aridum</name>
    <name type="common">American cotton</name>
    <name type="synonym">Erioxylum aridum</name>
    <dbReference type="NCBI Taxonomy" id="34290"/>
    <lineage>
        <taxon>Eukaryota</taxon>
        <taxon>Viridiplantae</taxon>
        <taxon>Streptophyta</taxon>
        <taxon>Embryophyta</taxon>
        <taxon>Tracheophyta</taxon>
        <taxon>Spermatophyta</taxon>
        <taxon>Magnoliopsida</taxon>
        <taxon>eudicotyledons</taxon>
        <taxon>Gunneridae</taxon>
        <taxon>Pentapetalae</taxon>
        <taxon>rosids</taxon>
        <taxon>malvids</taxon>
        <taxon>Malvales</taxon>
        <taxon>Malvaceae</taxon>
        <taxon>Malvoideae</taxon>
        <taxon>Gossypium</taxon>
    </lineage>
</organism>
<dbReference type="InterPro" id="IPR036397">
    <property type="entry name" value="RNaseH_sf"/>
</dbReference>
<dbReference type="SUPFAM" id="SSF53098">
    <property type="entry name" value="Ribonuclease H-like"/>
    <property type="match status" value="1"/>
</dbReference>
<dbReference type="EMBL" id="JABFAA010000004">
    <property type="protein sequence ID" value="MBA0679728.1"/>
    <property type="molecule type" value="Genomic_DNA"/>
</dbReference>
<evidence type="ECO:0000313" key="2">
    <source>
        <dbReference type="EMBL" id="MBA0679728.1"/>
    </source>
</evidence>
<dbReference type="GO" id="GO:0003676">
    <property type="term" value="F:nucleic acid binding"/>
    <property type="evidence" value="ECO:0007669"/>
    <property type="project" value="InterPro"/>
</dbReference>
<dbReference type="InterPro" id="IPR044730">
    <property type="entry name" value="RNase_H-like_dom_plant"/>
</dbReference>
<evidence type="ECO:0000313" key="3">
    <source>
        <dbReference type="Proteomes" id="UP000593577"/>
    </source>
</evidence>
<proteinExistence type="predicted"/>
<dbReference type="CDD" id="cd06222">
    <property type="entry name" value="RNase_H_like"/>
    <property type="match status" value="1"/>
</dbReference>
<dbReference type="Gene3D" id="3.30.420.10">
    <property type="entry name" value="Ribonuclease H-like superfamily/Ribonuclease H"/>
    <property type="match status" value="1"/>
</dbReference>
<comment type="caution">
    <text evidence="2">The sequence shown here is derived from an EMBL/GenBank/DDBJ whole genome shotgun (WGS) entry which is preliminary data.</text>
</comment>
<dbReference type="Pfam" id="PF13456">
    <property type="entry name" value="RVT_3"/>
    <property type="match status" value="1"/>
</dbReference>
<dbReference type="InterPro" id="IPR052929">
    <property type="entry name" value="RNase_H-like_EbsB-rel"/>
</dbReference>
<name>A0A7J8WXG5_GOSAI</name>
<evidence type="ECO:0000259" key="1">
    <source>
        <dbReference type="Pfam" id="PF13456"/>
    </source>
</evidence>
<dbReference type="InterPro" id="IPR002156">
    <property type="entry name" value="RNaseH_domain"/>
</dbReference>
<dbReference type="AlphaFoldDB" id="A0A7J8WXG5"/>
<feature type="domain" description="RNase H type-1" evidence="1">
    <location>
        <begin position="109"/>
        <end position="218"/>
    </location>
</feature>
<dbReference type="Proteomes" id="UP000593577">
    <property type="component" value="Unassembled WGS sequence"/>
</dbReference>
<sequence length="218" mass="24863">MVLSEGIDWRVGTGENISIVNHAWIPDSINYKLSNEIRTKTYLFVVDLINSKTREWRRDQILDTFSRADADRILRIPLAKLEIGEERVVTNRRGVRRWAPPSEGRIKINFDAVFDEGNSRSETGIVAKSNQGKVLFSRTILHAEVGTAFAAEALACLWAIKTSSEMGFSEIIIVGDSLSIVKKCNTNIHDRSEISAYIRNIKQEMNRFSFIRIQHINR</sequence>
<dbReference type="GO" id="GO:0004523">
    <property type="term" value="F:RNA-DNA hybrid ribonuclease activity"/>
    <property type="evidence" value="ECO:0007669"/>
    <property type="project" value="InterPro"/>
</dbReference>
<dbReference type="InterPro" id="IPR012337">
    <property type="entry name" value="RNaseH-like_sf"/>
</dbReference>
<dbReference type="PANTHER" id="PTHR47074:SF61">
    <property type="entry name" value="RNASE H TYPE-1 DOMAIN-CONTAINING PROTEIN"/>
    <property type="match status" value="1"/>
</dbReference>
<keyword evidence="3" id="KW-1185">Reference proteome</keyword>
<accession>A0A7J8WXG5</accession>
<protein>
    <recommendedName>
        <fullName evidence="1">RNase H type-1 domain-containing protein</fullName>
    </recommendedName>
</protein>